<dbReference type="PANTHER" id="PTHR47268:SF4">
    <property type="entry name" value="ACYLPHOSPHATASE"/>
    <property type="match status" value="1"/>
</dbReference>
<dbReference type="KEGG" id="rlg:Rleg_2230"/>
<evidence type="ECO:0000313" key="8">
    <source>
        <dbReference type="EMBL" id="ACS56507.1"/>
    </source>
</evidence>
<evidence type="ECO:0000256" key="3">
    <source>
        <dbReference type="ARBA" id="ARBA00047645"/>
    </source>
</evidence>
<comment type="similarity">
    <text evidence="1 6">Belongs to the acylphosphatase family.</text>
</comment>
<protein>
    <recommendedName>
        <fullName evidence="2 4">Acylphosphatase</fullName>
        <ecNumber evidence="2 4">3.6.1.7</ecNumber>
    </recommendedName>
</protein>
<keyword evidence="4 5" id="KW-0378">Hydrolase</keyword>
<dbReference type="Gene3D" id="3.30.70.100">
    <property type="match status" value="1"/>
</dbReference>
<evidence type="ECO:0000256" key="1">
    <source>
        <dbReference type="ARBA" id="ARBA00005614"/>
    </source>
</evidence>
<dbReference type="PRINTS" id="PR00112">
    <property type="entry name" value="ACYLPHPHTASE"/>
</dbReference>
<dbReference type="InterPro" id="IPR017968">
    <property type="entry name" value="Acylphosphatase_CS"/>
</dbReference>
<dbReference type="AlphaFoldDB" id="C6AZV3"/>
<dbReference type="NCBIfam" id="NF010999">
    <property type="entry name" value="PRK14425.1"/>
    <property type="match status" value="1"/>
</dbReference>
<organism evidence="8 9">
    <name type="scientific">Rhizobium leguminosarum bv. trifolii (strain WSM1325)</name>
    <dbReference type="NCBI Taxonomy" id="395491"/>
    <lineage>
        <taxon>Bacteria</taxon>
        <taxon>Pseudomonadati</taxon>
        <taxon>Pseudomonadota</taxon>
        <taxon>Alphaproteobacteria</taxon>
        <taxon>Hyphomicrobiales</taxon>
        <taxon>Rhizobiaceae</taxon>
        <taxon>Rhizobium/Agrobacterium group</taxon>
        <taxon>Rhizobium</taxon>
    </lineage>
</organism>
<comment type="catalytic activity">
    <reaction evidence="3 4 5">
        <text>an acyl phosphate + H2O = a carboxylate + phosphate + H(+)</text>
        <dbReference type="Rhea" id="RHEA:14965"/>
        <dbReference type="ChEBI" id="CHEBI:15377"/>
        <dbReference type="ChEBI" id="CHEBI:15378"/>
        <dbReference type="ChEBI" id="CHEBI:29067"/>
        <dbReference type="ChEBI" id="CHEBI:43474"/>
        <dbReference type="ChEBI" id="CHEBI:59918"/>
        <dbReference type="EC" id="3.6.1.7"/>
    </reaction>
</comment>
<evidence type="ECO:0000259" key="7">
    <source>
        <dbReference type="PROSITE" id="PS51160"/>
    </source>
</evidence>
<dbReference type="InterPro" id="IPR036046">
    <property type="entry name" value="Acylphosphatase-like_dom_sf"/>
</dbReference>
<feature type="active site" evidence="4">
    <location>
        <position position="44"/>
    </location>
</feature>
<dbReference type="PANTHER" id="PTHR47268">
    <property type="entry name" value="ACYLPHOSPHATASE"/>
    <property type="match status" value="1"/>
</dbReference>
<proteinExistence type="inferred from homology"/>
<dbReference type="EC" id="3.6.1.7" evidence="2 4"/>
<dbReference type="Proteomes" id="UP000002256">
    <property type="component" value="Chromosome"/>
</dbReference>
<sequence length="98" mass="10794">MTADMFDHDKAVRVRISGKVQGVGFRYWTRDEAVRLGLTGWVRNEEDGAVVAVIAGPDSAISTMIERFRRGPLGASVSGVETEAAQLEKNPTDFRITR</sequence>
<evidence type="ECO:0000313" key="9">
    <source>
        <dbReference type="Proteomes" id="UP000002256"/>
    </source>
</evidence>
<name>C6AZV3_RHILS</name>
<evidence type="ECO:0000256" key="6">
    <source>
        <dbReference type="RuleBase" id="RU004168"/>
    </source>
</evidence>
<gene>
    <name evidence="8" type="ordered locus">Rleg_2230</name>
</gene>
<dbReference type="PROSITE" id="PS51160">
    <property type="entry name" value="ACYLPHOSPHATASE_3"/>
    <property type="match status" value="1"/>
</dbReference>
<feature type="active site" evidence="4">
    <location>
        <position position="26"/>
    </location>
</feature>
<dbReference type="GO" id="GO:0003998">
    <property type="term" value="F:acylphosphatase activity"/>
    <property type="evidence" value="ECO:0007669"/>
    <property type="project" value="UniProtKB-EC"/>
</dbReference>
<feature type="domain" description="Acylphosphatase-like" evidence="7">
    <location>
        <begin position="11"/>
        <end position="98"/>
    </location>
</feature>
<evidence type="ECO:0000256" key="4">
    <source>
        <dbReference type="PROSITE-ProRule" id="PRU00520"/>
    </source>
</evidence>
<dbReference type="InterPro" id="IPR001792">
    <property type="entry name" value="Acylphosphatase-like_dom"/>
</dbReference>
<evidence type="ECO:0000256" key="5">
    <source>
        <dbReference type="RuleBase" id="RU000553"/>
    </source>
</evidence>
<dbReference type="PROSITE" id="PS00150">
    <property type="entry name" value="ACYLPHOSPHATASE_1"/>
    <property type="match status" value="1"/>
</dbReference>
<accession>C6AZV3</accession>
<evidence type="ECO:0000256" key="2">
    <source>
        <dbReference type="ARBA" id="ARBA00012150"/>
    </source>
</evidence>
<dbReference type="Pfam" id="PF00708">
    <property type="entry name" value="Acylphosphatase"/>
    <property type="match status" value="1"/>
</dbReference>
<dbReference type="PROSITE" id="PS00151">
    <property type="entry name" value="ACYLPHOSPHATASE_2"/>
    <property type="match status" value="1"/>
</dbReference>
<reference evidence="8 9" key="1">
    <citation type="journal article" date="2010" name="Stand. Genomic Sci.">
        <title>Complete genome sequence of Rhizobium leguminosarum bv. trifolii strain WSM1325, an effective microsymbiont of annual Mediterranean clovers.</title>
        <authorList>
            <person name="Reeve W."/>
            <person name="O'Hara G."/>
            <person name="Chain P."/>
            <person name="Ardley J."/>
            <person name="Brau L."/>
            <person name="Nandesena K."/>
            <person name="Tiwari R."/>
            <person name="Copeland A."/>
            <person name="Nolan M."/>
            <person name="Han C."/>
            <person name="Brettin T."/>
            <person name="Land M."/>
            <person name="Ovchinikova G."/>
            <person name="Ivanova N."/>
            <person name="Mavromatis K."/>
            <person name="Markowitz V."/>
            <person name="Kyrpides N."/>
            <person name="Melino V."/>
            <person name="Denton M."/>
            <person name="Yates R."/>
            <person name="Howieson J."/>
        </authorList>
    </citation>
    <scope>NUCLEOTIDE SEQUENCE [LARGE SCALE GENOMIC DNA]</scope>
    <source>
        <strain evidence="8 9">WSM1325</strain>
    </source>
</reference>
<dbReference type="SUPFAM" id="SSF54975">
    <property type="entry name" value="Acylphosphatase/BLUF domain-like"/>
    <property type="match status" value="1"/>
</dbReference>
<dbReference type="EMBL" id="CP001622">
    <property type="protein sequence ID" value="ACS56507.1"/>
    <property type="molecule type" value="Genomic_DNA"/>
</dbReference>
<dbReference type="HOGENOM" id="CLU_141932_3_2_5"/>
<dbReference type="InterPro" id="IPR020456">
    <property type="entry name" value="Acylphosphatase"/>
</dbReference>